<evidence type="ECO:0000313" key="2">
    <source>
        <dbReference type="Proteomes" id="UP000552709"/>
    </source>
</evidence>
<protein>
    <submittedName>
        <fullName evidence="1">DNA-binding transcriptional ArsR family regulator</fullName>
    </submittedName>
</protein>
<evidence type="ECO:0000313" key="1">
    <source>
        <dbReference type="EMBL" id="MBB5365771.1"/>
    </source>
</evidence>
<reference evidence="1 2" key="1">
    <citation type="submission" date="2020-08" db="EMBL/GenBank/DDBJ databases">
        <title>Genomic Encyclopedia of Type Strains, Phase IV (KMG-IV): sequencing the most valuable type-strain genomes for metagenomic binning, comparative biology and taxonomic classification.</title>
        <authorList>
            <person name="Goeker M."/>
        </authorList>
    </citation>
    <scope>NUCLEOTIDE SEQUENCE [LARGE SCALE GENOMIC DNA]</scope>
    <source>
        <strain evidence="1 2">DSM 27939</strain>
    </source>
</reference>
<keyword evidence="2" id="KW-1185">Reference proteome</keyword>
<name>A0A7W8K1J0_9DEIO</name>
<dbReference type="InterPro" id="IPR011991">
    <property type="entry name" value="ArsR-like_HTH"/>
</dbReference>
<dbReference type="AlphaFoldDB" id="A0A7W8K1J0"/>
<organism evidence="1 2">
    <name type="scientific">Deinococcus humi</name>
    <dbReference type="NCBI Taxonomy" id="662880"/>
    <lineage>
        <taxon>Bacteria</taxon>
        <taxon>Thermotogati</taxon>
        <taxon>Deinococcota</taxon>
        <taxon>Deinococci</taxon>
        <taxon>Deinococcales</taxon>
        <taxon>Deinococcaceae</taxon>
        <taxon>Deinococcus</taxon>
    </lineage>
</organism>
<comment type="caution">
    <text evidence="1">The sequence shown here is derived from an EMBL/GenBank/DDBJ whole genome shotgun (WGS) entry which is preliminary data.</text>
</comment>
<dbReference type="InterPro" id="IPR036390">
    <property type="entry name" value="WH_DNA-bd_sf"/>
</dbReference>
<dbReference type="CDD" id="cd00090">
    <property type="entry name" value="HTH_ARSR"/>
    <property type="match status" value="1"/>
</dbReference>
<sequence>MTPTPADVQRLTDADTARALRQNVQFLSLFLEPHSPSEIAASAGMAANLAHHHTRKLAGLGLLLEVGRDGGKVFYQLAAREFRVPLDLLPEGKGTVDIQGLSEGFSRAYERSWTLMHQGEEDVYGFGSGGHPVPLPSPPESPCLEAYPAHLDSLTLRLSSERYQRLVRALSALLTEAYTEGQTPEGKYCTLAVLGFQSEQETGRNHLSRNLNSFLGAD</sequence>
<dbReference type="SUPFAM" id="SSF46785">
    <property type="entry name" value="Winged helix' DNA-binding domain"/>
    <property type="match status" value="1"/>
</dbReference>
<accession>A0A7W8K1J0</accession>
<dbReference type="GO" id="GO:0003677">
    <property type="term" value="F:DNA binding"/>
    <property type="evidence" value="ECO:0007669"/>
    <property type="project" value="UniProtKB-KW"/>
</dbReference>
<keyword evidence="1" id="KW-0238">DNA-binding</keyword>
<dbReference type="RefSeq" id="WP_184137548.1">
    <property type="nucleotide sequence ID" value="NZ_JACHFL010000022.1"/>
</dbReference>
<dbReference type="Proteomes" id="UP000552709">
    <property type="component" value="Unassembled WGS sequence"/>
</dbReference>
<dbReference type="EMBL" id="JACHFL010000022">
    <property type="protein sequence ID" value="MBB5365771.1"/>
    <property type="molecule type" value="Genomic_DNA"/>
</dbReference>
<dbReference type="Gene3D" id="1.10.10.10">
    <property type="entry name" value="Winged helix-like DNA-binding domain superfamily/Winged helix DNA-binding domain"/>
    <property type="match status" value="1"/>
</dbReference>
<proteinExistence type="predicted"/>
<gene>
    <name evidence="1" type="ORF">HNQ08_004897</name>
</gene>
<dbReference type="InterPro" id="IPR036388">
    <property type="entry name" value="WH-like_DNA-bd_sf"/>
</dbReference>